<protein>
    <submittedName>
        <fullName evidence="1">Uncharacterized protein</fullName>
    </submittedName>
</protein>
<dbReference type="AlphaFoldDB" id="A0A840WA14"/>
<proteinExistence type="predicted"/>
<evidence type="ECO:0000313" key="2">
    <source>
        <dbReference type="Proteomes" id="UP000579647"/>
    </source>
</evidence>
<accession>A0A840WA14</accession>
<sequence>MEPVPGWRNIPNAIVQGQLWIRRLSNPDSTRES</sequence>
<dbReference type="Proteomes" id="UP000579647">
    <property type="component" value="Unassembled WGS sequence"/>
</dbReference>
<comment type="caution">
    <text evidence="1">The sequence shown here is derived from an EMBL/GenBank/DDBJ whole genome shotgun (WGS) entry which is preliminary data.</text>
</comment>
<dbReference type="EMBL" id="JACHDO010000001">
    <property type="protein sequence ID" value="MBB5488905.1"/>
    <property type="molecule type" value="Genomic_DNA"/>
</dbReference>
<keyword evidence="2" id="KW-1185">Reference proteome</keyword>
<gene>
    <name evidence="1" type="ORF">HNR07_000042</name>
</gene>
<evidence type="ECO:0000313" key="1">
    <source>
        <dbReference type="EMBL" id="MBB5488905.1"/>
    </source>
</evidence>
<name>A0A840WA14_9ACTN</name>
<organism evidence="1 2">
    <name type="scientific">Nocardiopsis metallicus</name>
    <dbReference type="NCBI Taxonomy" id="179819"/>
    <lineage>
        <taxon>Bacteria</taxon>
        <taxon>Bacillati</taxon>
        <taxon>Actinomycetota</taxon>
        <taxon>Actinomycetes</taxon>
        <taxon>Streptosporangiales</taxon>
        <taxon>Nocardiopsidaceae</taxon>
        <taxon>Nocardiopsis</taxon>
    </lineage>
</organism>
<reference evidence="1 2" key="1">
    <citation type="submission" date="2020-08" db="EMBL/GenBank/DDBJ databases">
        <title>Sequencing the genomes of 1000 actinobacteria strains.</title>
        <authorList>
            <person name="Klenk H.-P."/>
        </authorList>
    </citation>
    <scope>NUCLEOTIDE SEQUENCE [LARGE SCALE GENOMIC DNA]</scope>
    <source>
        <strain evidence="1 2">DSM 44598</strain>
    </source>
</reference>